<name>A0A840FW52_RHOTE</name>
<dbReference type="Proteomes" id="UP000587070">
    <property type="component" value="Unassembled WGS sequence"/>
</dbReference>
<protein>
    <submittedName>
        <fullName evidence="1">AraC-like DNA-binding protein</fullName>
    </submittedName>
</protein>
<dbReference type="RefSeq" id="WP_153115017.1">
    <property type="nucleotide sequence ID" value="NZ_JACIGE010000001.1"/>
</dbReference>
<accession>A0A840FW52</accession>
<evidence type="ECO:0000313" key="1">
    <source>
        <dbReference type="EMBL" id="MBB4245984.1"/>
    </source>
</evidence>
<comment type="caution">
    <text evidence="1">The sequence shown here is derived from an EMBL/GenBank/DDBJ whole genome shotgun (WGS) entry which is preliminary data.</text>
</comment>
<keyword evidence="2" id="KW-1185">Reference proteome</keyword>
<dbReference type="OrthoDB" id="8778534at2"/>
<evidence type="ECO:0000313" key="2">
    <source>
        <dbReference type="Proteomes" id="UP000587070"/>
    </source>
</evidence>
<proteinExistence type="predicted"/>
<dbReference type="EMBL" id="JACIGE010000001">
    <property type="protein sequence ID" value="MBB4245984.1"/>
    <property type="molecule type" value="Genomic_DNA"/>
</dbReference>
<keyword evidence="1" id="KW-0238">DNA-binding</keyword>
<reference evidence="1 2" key="1">
    <citation type="submission" date="2020-08" db="EMBL/GenBank/DDBJ databases">
        <title>Genome sequencing of Purple Non-Sulfur Bacteria from various extreme environments.</title>
        <authorList>
            <person name="Mayer M."/>
        </authorList>
    </citation>
    <scope>NUCLEOTIDE SEQUENCE [LARGE SCALE GENOMIC DNA]</scope>
    <source>
        <strain evidence="1 2">2761</strain>
    </source>
</reference>
<gene>
    <name evidence="1" type="ORF">GGD90_000333</name>
</gene>
<dbReference type="GO" id="GO:0003677">
    <property type="term" value="F:DNA binding"/>
    <property type="evidence" value="ECO:0007669"/>
    <property type="project" value="UniProtKB-KW"/>
</dbReference>
<dbReference type="AlphaFoldDB" id="A0A840FW52"/>
<organism evidence="1 2">
    <name type="scientific">Rhodocyclus tenuis</name>
    <name type="common">Rhodospirillum tenue</name>
    <dbReference type="NCBI Taxonomy" id="1066"/>
    <lineage>
        <taxon>Bacteria</taxon>
        <taxon>Pseudomonadati</taxon>
        <taxon>Pseudomonadota</taxon>
        <taxon>Betaproteobacteria</taxon>
        <taxon>Rhodocyclales</taxon>
        <taxon>Rhodocyclaceae</taxon>
        <taxon>Rhodocyclus</taxon>
    </lineage>
</organism>
<sequence length="106" mass="11620">MKTRTVWLPPGRVAPGMTLAVPVIGRDGKTLLAAGVTLDPTTLDRLTRRGVEALAVSEIDARDPAELARERAASEERLRHLFRGEGSDARSELHAALLAWRLEELQ</sequence>